<evidence type="ECO:0000256" key="1">
    <source>
        <dbReference type="ARBA" id="ARBA00006583"/>
    </source>
</evidence>
<reference evidence="16" key="1">
    <citation type="journal article" date="2019" name="Int. J. Syst. Evol. Microbiol.">
        <title>The Global Catalogue of Microorganisms (GCM) 10K type strain sequencing project: providing services to taxonomists for standard genome sequencing and annotation.</title>
        <authorList>
            <consortium name="The Broad Institute Genomics Platform"/>
            <consortium name="The Broad Institute Genome Sequencing Center for Infectious Disease"/>
            <person name="Wu L."/>
            <person name="Ma J."/>
        </authorList>
    </citation>
    <scope>NUCLEOTIDE SEQUENCE [LARGE SCALE GENOMIC DNA]</scope>
    <source>
        <strain evidence="16">CGMCC 4.7035</strain>
    </source>
</reference>
<evidence type="ECO:0000313" key="16">
    <source>
        <dbReference type="Proteomes" id="UP001595701"/>
    </source>
</evidence>
<accession>A0ABV7SCE0</accession>
<evidence type="ECO:0000256" key="4">
    <source>
        <dbReference type="ARBA" id="ARBA00022741"/>
    </source>
</evidence>
<protein>
    <recommendedName>
        <fullName evidence="8 9">Chromosomal replication initiator protein DnaA</fullName>
    </recommendedName>
</protein>
<keyword evidence="3 8" id="KW-0235">DNA replication</keyword>
<feature type="region of interest" description="Domain III, AAA+ region" evidence="8">
    <location>
        <begin position="308"/>
        <end position="524"/>
    </location>
</feature>
<dbReference type="SMART" id="SM00382">
    <property type="entry name" value="AAA"/>
    <property type="match status" value="1"/>
</dbReference>
<comment type="domain">
    <text evidence="8">Domain I is involved in oligomerization and binding regulators, domain II is flexibile and of varying length in different bacteria, domain III forms the AAA+ region, while domain IV binds dsDNA.</text>
</comment>
<dbReference type="InterPro" id="IPR027417">
    <property type="entry name" value="P-loop_NTPase"/>
</dbReference>
<dbReference type="EMBL" id="JBHRWR010000008">
    <property type="protein sequence ID" value="MFC3573484.1"/>
    <property type="molecule type" value="Genomic_DNA"/>
</dbReference>
<gene>
    <name evidence="8 15" type="primary">dnaA</name>
    <name evidence="15" type="ORF">ACFOZ0_09415</name>
</gene>
<feature type="domain" description="AAA+ ATPase" evidence="13">
    <location>
        <begin position="341"/>
        <end position="469"/>
    </location>
</feature>
<dbReference type="Gene3D" id="3.40.50.300">
    <property type="entry name" value="P-loop containing nucleotide triphosphate hydrolases"/>
    <property type="match status" value="1"/>
</dbReference>
<dbReference type="InterPro" id="IPR013159">
    <property type="entry name" value="DnaA_C"/>
</dbReference>
<keyword evidence="7 8" id="KW-0238">DNA-binding</keyword>
<dbReference type="Gene3D" id="1.10.1750.10">
    <property type="match status" value="1"/>
</dbReference>
<dbReference type="PANTHER" id="PTHR30050">
    <property type="entry name" value="CHROMOSOMAL REPLICATION INITIATOR PROTEIN DNAA"/>
    <property type="match status" value="1"/>
</dbReference>
<dbReference type="Pfam" id="PF00308">
    <property type="entry name" value="Bac_DnaA"/>
    <property type="match status" value="1"/>
</dbReference>
<evidence type="ECO:0000256" key="2">
    <source>
        <dbReference type="ARBA" id="ARBA00022490"/>
    </source>
</evidence>
<feature type="compositionally biased region" description="Basic and acidic residues" evidence="12">
    <location>
        <begin position="131"/>
        <end position="143"/>
    </location>
</feature>
<feature type="binding site" evidence="8">
    <location>
        <position position="352"/>
    </location>
    <ligand>
        <name>ATP</name>
        <dbReference type="ChEBI" id="CHEBI:30616"/>
    </ligand>
</feature>
<dbReference type="InterPro" id="IPR038454">
    <property type="entry name" value="DnaA_N_sf"/>
</dbReference>
<evidence type="ECO:0000256" key="8">
    <source>
        <dbReference type="HAMAP-Rule" id="MF_00377"/>
    </source>
</evidence>
<dbReference type="Proteomes" id="UP001595701">
    <property type="component" value="Unassembled WGS sequence"/>
</dbReference>
<evidence type="ECO:0000256" key="9">
    <source>
        <dbReference type="NCBIfam" id="TIGR00362"/>
    </source>
</evidence>
<evidence type="ECO:0000256" key="6">
    <source>
        <dbReference type="ARBA" id="ARBA00023121"/>
    </source>
</evidence>
<evidence type="ECO:0000256" key="11">
    <source>
        <dbReference type="RuleBase" id="RU004227"/>
    </source>
</evidence>
<keyword evidence="4 8" id="KW-0547">Nucleotide-binding</keyword>
<evidence type="ECO:0000256" key="12">
    <source>
        <dbReference type="SAM" id="MobiDB-lite"/>
    </source>
</evidence>
<evidence type="ECO:0000256" key="10">
    <source>
        <dbReference type="RuleBase" id="RU000577"/>
    </source>
</evidence>
<dbReference type="PROSITE" id="PS01008">
    <property type="entry name" value="DNAA"/>
    <property type="match status" value="1"/>
</dbReference>
<keyword evidence="6 8" id="KW-0446">Lipid-binding</keyword>
<evidence type="ECO:0000256" key="5">
    <source>
        <dbReference type="ARBA" id="ARBA00022840"/>
    </source>
</evidence>
<feature type="binding site" evidence="8">
    <location>
        <position position="355"/>
    </location>
    <ligand>
        <name>ATP</name>
        <dbReference type="ChEBI" id="CHEBI:30616"/>
    </ligand>
</feature>
<evidence type="ECO:0000256" key="3">
    <source>
        <dbReference type="ARBA" id="ARBA00022705"/>
    </source>
</evidence>
<feature type="binding site" evidence="8">
    <location>
        <position position="356"/>
    </location>
    <ligand>
        <name>ATP</name>
        <dbReference type="ChEBI" id="CHEBI:30616"/>
    </ligand>
</feature>
<feature type="region of interest" description="Domain I, interacts with DnaA modulators" evidence="8">
    <location>
        <begin position="1"/>
        <end position="144"/>
    </location>
</feature>
<feature type="region of interest" description="Domain IV, binds dsDNA" evidence="8">
    <location>
        <begin position="525"/>
        <end position="648"/>
    </location>
</feature>
<feature type="binding site" evidence="8">
    <location>
        <position position="354"/>
    </location>
    <ligand>
        <name>ATP</name>
        <dbReference type="ChEBI" id="CHEBI:30616"/>
    </ligand>
</feature>
<dbReference type="SUPFAM" id="SSF52540">
    <property type="entry name" value="P-loop containing nucleoside triphosphate hydrolases"/>
    <property type="match status" value="1"/>
</dbReference>
<dbReference type="PRINTS" id="PR00051">
    <property type="entry name" value="DNAA"/>
</dbReference>
<dbReference type="RefSeq" id="WP_386275927.1">
    <property type="nucleotide sequence ID" value="NZ_JBHRWR010000008.1"/>
</dbReference>
<comment type="subcellular location">
    <subcellularLocation>
        <location evidence="8">Cytoplasm</location>
    </subcellularLocation>
</comment>
<dbReference type="InterPro" id="IPR013317">
    <property type="entry name" value="DnaA_dom"/>
</dbReference>
<dbReference type="NCBIfam" id="NF010686">
    <property type="entry name" value="PRK14086.1"/>
    <property type="match status" value="1"/>
</dbReference>
<comment type="subunit">
    <text evidence="8">Oligomerizes as a right-handed, spiral filament on DNA at oriC.</text>
</comment>
<feature type="region of interest" description="Disordered" evidence="12">
    <location>
        <begin position="87"/>
        <end position="305"/>
    </location>
</feature>
<keyword evidence="16" id="KW-1185">Reference proteome</keyword>
<dbReference type="HAMAP" id="MF_00377">
    <property type="entry name" value="DnaA_bact"/>
    <property type="match status" value="1"/>
</dbReference>
<dbReference type="SMART" id="SM00760">
    <property type="entry name" value="Bac_DnaA_C"/>
    <property type="match status" value="1"/>
</dbReference>
<proteinExistence type="inferred from homology"/>
<organism evidence="15 16">
    <name type="scientific">Streptomyces yaanensis</name>
    <dbReference type="NCBI Taxonomy" id="1142239"/>
    <lineage>
        <taxon>Bacteria</taxon>
        <taxon>Bacillati</taxon>
        <taxon>Actinomycetota</taxon>
        <taxon>Actinomycetes</taxon>
        <taxon>Kitasatosporales</taxon>
        <taxon>Streptomycetaceae</taxon>
        <taxon>Streptomyces</taxon>
    </lineage>
</organism>
<evidence type="ECO:0000256" key="7">
    <source>
        <dbReference type="ARBA" id="ARBA00023125"/>
    </source>
</evidence>
<name>A0ABV7SCE0_9ACTN</name>
<evidence type="ECO:0000313" key="15">
    <source>
        <dbReference type="EMBL" id="MFC3573484.1"/>
    </source>
</evidence>
<dbReference type="Gene3D" id="1.10.8.60">
    <property type="match status" value="1"/>
</dbReference>
<dbReference type="InterPro" id="IPR003593">
    <property type="entry name" value="AAA+_ATPase"/>
</dbReference>
<dbReference type="PANTHER" id="PTHR30050:SF2">
    <property type="entry name" value="CHROMOSOMAL REPLICATION INITIATOR PROTEIN DNAA"/>
    <property type="match status" value="1"/>
</dbReference>
<dbReference type="InterPro" id="IPR010921">
    <property type="entry name" value="Trp_repressor/repl_initiator"/>
</dbReference>
<evidence type="ECO:0000259" key="14">
    <source>
        <dbReference type="SMART" id="SM00760"/>
    </source>
</evidence>
<dbReference type="NCBIfam" id="TIGR00362">
    <property type="entry name" value="DnaA"/>
    <property type="match status" value="1"/>
</dbReference>
<keyword evidence="5 8" id="KW-0067">ATP-binding</keyword>
<dbReference type="SUPFAM" id="SSF48295">
    <property type="entry name" value="TrpR-like"/>
    <property type="match status" value="1"/>
</dbReference>
<comment type="similarity">
    <text evidence="1 8 11">Belongs to the DnaA family.</text>
</comment>
<dbReference type="Pfam" id="PF08299">
    <property type="entry name" value="Bac_DnaA_C"/>
    <property type="match status" value="1"/>
</dbReference>
<feature type="domain" description="Chromosomal replication initiator DnaA C-terminal" evidence="14">
    <location>
        <begin position="555"/>
        <end position="624"/>
    </location>
</feature>
<feature type="compositionally biased region" description="Low complexity" evidence="12">
    <location>
        <begin position="269"/>
        <end position="305"/>
    </location>
</feature>
<evidence type="ECO:0000259" key="13">
    <source>
        <dbReference type="SMART" id="SM00382"/>
    </source>
</evidence>
<comment type="function">
    <text evidence="8 10">Plays an essential role in the initiation and regulation of chromosomal replication. ATP-DnaA binds to the origin of replication (oriC) to initiate formation of the DNA replication initiation complex once per cell cycle. Binds the DnaA box (a 9 base pair repeat at the origin) and separates the double-stranded (ds)DNA. Forms a right-handed helical filament on oriC DNA; dsDNA binds to the exterior of the filament while single-stranded (ss)DNA is stabiized in the filament's interior. The ATP-DnaA-oriC complex binds and stabilizes one strand of the AT-rich DNA unwinding element (DUE), permitting loading of DNA polymerase. After initiation quickly degrades to an ADP-DnaA complex that is not apt for DNA replication. Binds acidic phospholipids.</text>
</comment>
<dbReference type="InterPro" id="IPR020591">
    <property type="entry name" value="Chromosome_initiator_DnaA-like"/>
</dbReference>
<keyword evidence="2 8" id="KW-0963">Cytoplasm</keyword>
<dbReference type="CDD" id="cd00009">
    <property type="entry name" value="AAA"/>
    <property type="match status" value="1"/>
</dbReference>
<dbReference type="CDD" id="cd06571">
    <property type="entry name" value="Bac_DnaA_C"/>
    <property type="match status" value="1"/>
</dbReference>
<dbReference type="Gene3D" id="3.30.300.180">
    <property type="match status" value="1"/>
</dbReference>
<dbReference type="InterPro" id="IPR001957">
    <property type="entry name" value="Chromosome_initiator_DnaA"/>
</dbReference>
<sequence length="648" mass="71391">MADVPADLAAVWPRVLEQLLGEGRGPGVEAKDEHWIRRCQPLALVADTALLAVPNEFAKGVLEGRLAPIVSDTLSRECGRPIRIAITVDDSVGEPQAPAPPVQPRYEEPELPSPQGRDTYDVQGQGGYEGYGRHRADDHRGGRADQLPTGPGDQLPTARPDQLPPARADQLPPARPAYPGEYQRPEPGAWPRPSQDDYGWQQQRLGFPERDPYATPAPDYRAQSSARPPYEQQRPDYENARSNYESARPGFDQQRPDRRELPEPPPGNGPVRRGGPVGPGAATGATGAPGPLAAQPAPATGPGEPTARLNPKYLFDTFVIGASNRFAHAAAVAVAEAPAKAYNPLFIYGESGLGKTHLLHAIGHYARSLYPGTRVRYVSSEEFTNEFINSIRDGKADAFRKRYRDMDILLVDDIQFLAQKESTQEEFFHTFNTLHNANKQIVLSSDRPPKQLVTLEDRLRNRFEWGLITDVQPPELETRIAILRKKAVQEQLNAPPEVLEFIASRISRNIRELEGALIRVTAFASLNRQPVDLGLTEIVLKDLIPGGEDTAPEITATAIMAATADYFGLTVEDLCGTSRGRALVTARQIAMYLCRELTDLSLPKIGAQFGGRDHTTVMHADRKIRALMAERRSIYNQVTELTNRIKNG</sequence>
<dbReference type="InterPro" id="IPR018312">
    <property type="entry name" value="Chromosome_initiator_DnaA_CS"/>
</dbReference>
<comment type="caution">
    <text evidence="8">Lacks conserved residue(s) required for the propagation of feature annotation.</text>
</comment>
<comment type="caution">
    <text evidence="15">The sequence shown here is derived from an EMBL/GenBank/DDBJ whole genome shotgun (WGS) entry which is preliminary data.</text>
</comment>